<dbReference type="GO" id="GO:0046872">
    <property type="term" value="F:metal ion binding"/>
    <property type="evidence" value="ECO:0007669"/>
    <property type="project" value="UniProtKB-KW"/>
</dbReference>
<evidence type="ECO:0000256" key="1">
    <source>
        <dbReference type="ARBA" id="ARBA00001973"/>
    </source>
</evidence>
<comment type="cofactor">
    <cofactor evidence="1">
        <name>Cu(2+)</name>
        <dbReference type="ChEBI" id="CHEBI:29036"/>
    </cofactor>
</comment>
<evidence type="ECO:0000256" key="9">
    <source>
        <dbReference type="ARBA" id="ARBA00023157"/>
    </source>
</evidence>
<keyword evidence="10" id="KW-0325">Glycoprotein</keyword>
<comment type="similarity">
    <text evidence="11">Belongs to the polysaccharide monooxygenase AA14 family.</text>
</comment>
<keyword evidence="9" id="KW-1015">Disulfide bond</keyword>
<keyword evidence="6" id="KW-0560">Oxidoreductase</keyword>
<keyword evidence="5 13" id="KW-0732">Signal</keyword>
<evidence type="ECO:0000256" key="12">
    <source>
        <dbReference type="SAM" id="MobiDB-lite"/>
    </source>
</evidence>
<dbReference type="AlphaFoldDB" id="A0A8H7KDV9"/>
<feature type="region of interest" description="Disordered" evidence="12">
    <location>
        <begin position="292"/>
        <end position="369"/>
    </location>
</feature>
<feature type="region of interest" description="Disordered" evidence="12">
    <location>
        <begin position="30"/>
        <end position="50"/>
    </location>
</feature>
<keyword evidence="8" id="KW-0503">Monooxygenase</keyword>
<reference evidence="14" key="1">
    <citation type="submission" date="2020-10" db="EMBL/GenBank/DDBJ databases">
        <title>High-Quality Genome Resource of Clonostachys rosea strain S41 by Oxford Nanopore Long-Read Sequencing.</title>
        <authorList>
            <person name="Wang H."/>
        </authorList>
    </citation>
    <scope>NUCLEOTIDE SEQUENCE</scope>
    <source>
        <strain evidence="14">S41</strain>
    </source>
</reference>
<evidence type="ECO:0000313" key="15">
    <source>
        <dbReference type="Proteomes" id="UP000616885"/>
    </source>
</evidence>
<evidence type="ECO:0000256" key="5">
    <source>
        <dbReference type="ARBA" id="ARBA00022729"/>
    </source>
</evidence>
<name>A0A8H7KDV9_BIOOC</name>
<evidence type="ECO:0000256" key="6">
    <source>
        <dbReference type="ARBA" id="ARBA00023002"/>
    </source>
</evidence>
<feature type="compositionally biased region" description="Basic residues" evidence="12">
    <location>
        <begin position="30"/>
        <end position="42"/>
    </location>
</feature>
<dbReference type="Pfam" id="PF22810">
    <property type="entry name" value="LPMO_AA14"/>
    <property type="match status" value="1"/>
</dbReference>
<evidence type="ECO:0000256" key="7">
    <source>
        <dbReference type="ARBA" id="ARBA00023008"/>
    </source>
</evidence>
<evidence type="ECO:0008006" key="16">
    <source>
        <dbReference type="Google" id="ProtNLM"/>
    </source>
</evidence>
<evidence type="ECO:0000256" key="8">
    <source>
        <dbReference type="ARBA" id="ARBA00023033"/>
    </source>
</evidence>
<proteinExistence type="inferred from homology"/>
<accession>A0A8H7KDV9</accession>
<evidence type="ECO:0000256" key="3">
    <source>
        <dbReference type="ARBA" id="ARBA00022525"/>
    </source>
</evidence>
<keyword evidence="3" id="KW-0964">Secreted</keyword>
<keyword evidence="4" id="KW-0479">Metal-binding</keyword>
<feature type="chain" id="PRO_5034537568" description="DUF1996 domain-containing protein" evidence="13">
    <location>
        <begin position="18"/>
        <end position="369"/>
    </location>
</feature>
<dbReference type="Proteomes" id="UP000616885">
    <property type="component" value="Unassembled WGS sequence"/>
</dbReference>
<dbReference type="InterPro" id="IPR054497">
    <property type="entry name" value="LPMO_AA14"/>
</dbReference>
<organism evidence="14 15">
    <name type="scientific">Bionectria ochroleuca</name>
    <name type="common">Gliocladium roseum</name>
    <dbReference type="NCBI Taxonomy" id="29856"/>
    <lineage>
        <taxon>Eukaryota</taxon>
        <taxon>Fungi</taxon>
        <taxon>Dikarya</taxon>
        <taxon>Ascomycota</taxon>
        <taxon>Pezizomycotina</taxon>
        <taxon>Sordariomycetes</taxon>
        <taxon>Hypocreomycetidae</taxon>
        <taxon>Hypocreales</taxon>
        <taxon>Bionectriaceae</taxon>
        <taxon>Clonostachys</taxon>
    </lineage>
</organism>
<keyword evidence="7" id="KW-0186">Copper</keyword>
<feature type="signal peptide" evidence="13">
    <location>
        <begin position="1"/>
        <end position="17"/>
    </location>
</feature>
<dbReference type="GO" id="GO:0005576">
    <property type="term" value="C:extracellular region"/>
    <property type="evidence" value="ECO:0007669"/>
    <property type="project" value="UniProtKB-SubCell"/>
</dbReference>
<evidence type="ECO:0000256" key="2">
    <source>
        <dbReference type="ARBA" id="ARBA00004613"/>
    </source>
</evidence>
<dbReference type="EMBL" id="JADCTT010000010">
    <property type="protein sequence ID" value="KAF9747486.1"/>
    <property type="molecule type" value="Genomic_DNA"/>
</dbReference>
<feature type="compositionally biased region" description="Basic residues" evidence="12">
    <location>
        <begin position="356"/>
        <end position="369"/>
    </location>
</feature>
<dbReference type="GO" id="GO:0004497">
    <property type="term" value="F:monooxygenase activity"/>
    <property type="evidence" value="ECO:0007669"/>
    <property type="project" value="UniProtKB-KW"/>
</dbReference>
<sequence length="369" mass="39605">MLSHAFIASLLAISANAHVGTWNPGMYWRKQHQRGQPKHQPHRQPPLPAGKGRLVAAARPRLPPRAPPDGEFLELPAGASFTTELANNRAFTTLSYGGQYVSDWQDGQNRTEPWVGPGSPPGCLVDNPDKAGGELHARSHEHAAGTAWAISYESDLDKVTMDNLVVFSVRYHTPWKRLTSYDVPADLPECPPRAATAPGSGSPMDVSGQPNMYMSNHRCKVTGSKSTKTLGTPKAPVWCEDDQSKCLSGPKQMMAWNQASGDNVVAPQGRTPTYNERMGFKDGAQDDIFVESENQSSSSSSSQTAAQTSSTQASTQSAAPATTTSIQSTSSESSTAAATTSTPSAQPSQGESTCSKQKRHLRHHARHMA</sequence>
<evidence type="ECO:0000313" key="14">
    <source>
        <dbReference type="EMBL" id="KAF9747486.1"/>
    </source>
</evidence>
<protein>
    <recommendedName>
        <fullName evidence="16">DUF1996 domain-containing protein</fullName>
    </recommendedName>
</protein>
<evidence type="ECO:0000256" key="13">
    <source>
        <dbReference type="SAM" id="SignalP"/>
    </source>
</evidence>
<feature type="compositionally biased region" description="Low complexity" evidence="12">
    <location>
        <begin position="295"/>
        <end position="349"/>
    </location>
</feature>
<comment type="subcellular location">
    <subcellularLocation>
        <location evidence="2">Secreted</location>
    </subcellularLocation>
</comment>
<gene>
    <name evidence="14" type="ORF">IM811_002820</name>
</gene>
<evidence type="ECO:0000256" key="4">
    <source>
        <dbReference type="ARBA" id="ARBA00022723"/>
    </source>
</evidence>
<comment type="caution">
    <text evidence="14">The sequence shown here is derived from an EMBL/GenBank/DDBJ whole genome shotgun (WGS) entry which is preliminary data.</text>
</comment>
<evidence type="ECO:0000256" key="11">
    <source>
        <dbReference type="ARBA" id="ARBA00046340"/>
    </source>
</evidence>
<evidence type="ECO:0000256" key="10">
    <source>
        <dbReference type="ARBA" id="ARBA00023180"/>
    </source>
</evidence>